<dbReference type="PANTHER" id="PTHR43124">
    <property type="entry name" value="PURINE EFFLUX PUMP PBUE"/>
    <property type="match status" value="1"/>
</dbReference>
<feature type="transmembrane region" description="Helical" evidence="6">
    <location>
        <begin position="101"/>
        <end position="121"/>
    </location>
</feature>
<dbReference type="RefSeq" id="WP_160041811.1">
    <property type="nucleotide sequence ID" value="NZ_BORQ01000001.1"/>
</dbReference>
<dbReference type="GO" id="GO:0022857">
    <property type="term" value="F:transmembrane transporter activity"/>
    <property type="evidence" value="ECO:0007669"/>
    <property type="project" value="TreeGrafter"/>
</dbReference>
<dbReference type="GO" id="GO:0005886">
    <property type="term" value="C:plasma membrane"/>
    <property type="evidence" value="ECO:0007669"/>
    <property type="project" value="UniProtKB-SubCell"/>
</dbReference>
<name>A0A919XE53_9BACL</name>
<dbReference type="InterPro" id="IPR050189">
    <property type="entry name" value="MFS_Efflux_Transporters"/>
</dbReference>
<evidence type="ECO:0008006" key="9">
    <source>
        <dbReference type="Google" id="ProtNLM"/>
    </source>
</evidence>
<comment type="subcellular location">
    <subcellularLocation>
        <location evidence="1">Cell membrane</location>
        <topology evidence="1">Multi-pass membrane protein</topology>
    </subcellularLocation>
</comment>
<reference evidence="7" key="1">
    <citation type="submission" date="2021-03" db="EMBL/GenBank/DDBJ databases">
        <title>Antimicrobial resistance genes in bacteria isolated from Japanese honey, and their potential for conferring macrolide and lincosamide resistance in the American foulbrood pathogen Paenibacillus larvae.</title>
        <authorList>
            <person name="Okamoto M."/>
            <person name="Kumagai M."/>
            <person name="Kanamori H."/>
            <person name="Takamatsu D."/>
        </authorList>
    </citation>
    <scope>NUCLEOTIDE SEQUENCE</scope>
    <source>
        <strain evidence="7">J2TS6</strain>
    </source>
</reference>
<evidence type="ECO:0000256" key="1">
    <source>
        <dbReference type="ARBA" id="ARBA00004651"/>
    </source>
</evidence>
<dbReference type="EMBL" id="BORQ01000001">
    <property type="protein sequence ID" value="GIO28955.1"/>
    <property type="molecule type" value="Genomic_DNA"/>
</dbReference>
<evidence type="ECO:0000256" key="3">
    <source>
        <dbReference type="ARBA" id="ARBA00022692"/>
    </source>
</evidence>
<keyword evidence="8" id="KW-1185">Reference proteome</keyword>
<organism evidence="7 8">
    <name type="scientific">Paenibacillus albilobatus</name>
    <dbReference type="NCBI Taxonomy" id="2716884"/>
    <lineage>
        <taxon>Bacteria</taxon>
        <taxon>Bacillati</taxon>
        <taxon>Bacillota</taxon>
        <taxon>Bacilli</taxon>
        <taxon>Bacillales</taxon>
        <taxon>Paenibacillaceae</taxon>
        <taxon>Paenibacillus</taxon>
    </lineage>
</organism>
<dbReference type="AlphaFoldDB" id="A0A919XE53"/>
<dbReference type="SUPFAM" id="SSF103473">
    <property type="entry name" value="MFS general substrate transporter"/>
    <property type="match status" value="1"/>
</dbReference>
<feature type="transmembrane region" description="Helical" evidence="6">
    <location>
        <begin position="7"/>
        <end position="28"/>
    </location>
</feature>
<keyword evidence="4 6" id="KW-1133">Transmembrane helix</keyword>
<keyword evidence="5 6" id="KW-0472">Membrane</keyword>
<protein>
    <recommendedName>
        <fullName evidence="9">Major facilitator superfamily (MFS) profile domain-containing protein</fullName>
    </recommendedName>
</protein>
<sequence length="134" mass="14101">MNNAWKIYMLAFIGFFVSTSEYVMAGILDQIAAWAYISVSATGQLITVFAIANAIGSPIFNLAALAPETPGIMLSLYGSILQIAIAAVGGIGGIAVEVVSIRAIGWIAALFVAIAVILMAVSLKTNRRFRFGSN</sequence>
<evidence type="ECO:0000256" key="5">
    <source>
        <dbReference type="ARBA" id="ARBA00023136"/>
    </source>
</evidence>
<evidence type="ECO:0000313" key="7">
    <source>
        <dbReference type="EMBL" id="GIO28955.1"/>
    </source>
</evidence>
<proteinExistence type="predicted"/>
<feature type="transmembrane region" description="Helical" evidence="6">
    <location>
        <begin position="34"/>
        <end position="60"/>
    </location>
</feature>
<dbReference type="InterPro" id="IPR036259">
    <property type="entry name" value="MFS_trans_sf"/>
</dbReference>
<evidence type="ECO:0000256" key="6">
    <source>
        <dbReference type="SAM" id="Phobius"/>
    </source>
</evidence>
<keyword evidence="3 6" id="KW-0812">Transmembrane</keyword>
<comment type="caution">
    <text evidence="7">The sequence shown here is derived from an EMBL/GenBank/DDBJ whole genome shotgun (WGS) entry which is preliminary data.</text>
</comment>
<evidence type="ECO:0000256" key="2">
    <source>
        <dbReference type="ARBA" id="ARBA00022475"/>
    </source>
</evidence>
<dbReference type="PANTHER" id="PTHR43124:SF10">
    <property type="entry name" value="PURINE EFFLUX PUMP PBUE"/>
    <property type="match status" value="1"/>
</dbReference>
<evidence type="ECO:0000256" key="4">
    <source>
        <dbReference type="ARBA" id="ARBA00022989"/>
    </source>
</evidence>
<dbReference type="Proteomes" id="UP000679779">
    <property type="component" value="Unassembled WGS sequence"/>
</dbReference>
<gene>
    <name evidence="7" type="ORF">J2TS6_00960</name>
</gene>
<evidence type="ECO:0000313" key="8">
    <source>
        <dbReference type="Proteomes" id="UP000679779"/>
    </source>
</evidence>
<keyword evidence="2" id="KW-1003">Cell membrane</keyword>
<accession>A0A919XE53</accession>
<feature type="transmembrane region" description="Helical" evidence="6">
    <location>
        <begin position="72"/>
        <end position="95"/>
    </location>
</feature>